<dbReference type="EMBL" id="CP020472">
    <property type="protein sequence ID" value="ARD21116.1"/>
    <property type="molecule type" value="Genomic_DNA"/>
</dbReference>
<sequence>MDICRVQAVNTAIVIGASSGIAKAIFTELADNAEIEQIITISQKELVFNVSNNIHHHISCDYTMNGSGNSASNDANENIARVCLALSSIKGRITKVFICNGRLHSLNNQMSVHTHNPQTSKSPENLQIEPSTVLSPEKRLEDITPASMLSVFQSNTLVPMMWLQHLVKLVNGKQACIISVLSARVGSISENQLGGWYSYRASKAALNMLIKTSAIEYARRAKNTKLIAFHPGTTDTELSKPFQANVPEGKLFTADFVAQQLLTIHQGIEFNNQAEFLDWQGKTVQW</sequence>
<dbReference type="SUPFAM" id="SSF51735">
    <property type="entry name" value="NAD(P)-binding Rossmann-fold domains"/>
    <property type="match status" value="1"/>
</dbReference>
<dbReference type="PANTHER" id="PTHR43544:SF12">
    <property type="entry name" value="NAD(P)-BINDING ROSSMANN-FOLD SUPERFAMILY PROTEIN"/>
    <property type="match status" value="1"/>
</dbReference>
<dbReference type="Pfam" id="PF00106">
    <property type="entry name" value="adh_short"/>
    <property type="match status" value="1"/>
</dbReference>
<dbReference type="InterPro" id="IPR036291">
    <property type="entry name" value="NAD(P)-bd_dom_sf"/>
</dbReference>
<dbReference type="RefSeq" id="WP_080914940.1">
    <property type="nucleotide sequence ID" value="NZ_CP020472.1"/>
</dbReference>
<dbReference type="Proteomes" id="UP000191820">
    <property type="component" value="Chromosome"/>
</dbReference>
<protein>
    <recommendedName>
        <fullName evidence="3">SDR family NAD(P)-dependent oxidoreductase</fullName>
    </recommendedName>
</protein>
<keyword evidence="2" id="KW-1185">Reference proteome</keyword>
<dbReference type="PANTHER" id="PTHR43544">
    <property type="entry name" value="SHORT-CHAIN DEHYDROGENASE/REDUCTASE"/>
    <property type="match status" value="1"/>
</dbReference>
<dbReference type="PRINTS" id="PR00081">
    <property type="entry name" value="GDHRDH"/>
</dbReference>
<proteinExistence type="predicted"/>
<evidence type="ECO:0000313" key="2">
    <source>
        <dbReference type="Proteomes" id="UP000191820"/>
    </source>
</evidence>
<dbReference type="Gene3D" id="3.40.50.720">
    <property type="entry name" value="NAD(P)-binding Rossmann-like Domain"/>
    <property type="match status" value="1"/>
</dbReference>
<name>A0ABM6JG71_9GAMM</name>
<reference evidence="1 2" key="1">
    <citation type="submission" date="2017-03" db="EMBL/GenBank/DDBJ databases">
        <title>Genome sequencing of Shewanella japonica KCTC 22435.</title>
        <authorList>
            <person name="Kim K.M."/>
        </authorList>
    </citation>
    <scope>NUCLEOTIDE SEQUENCE [LARGE SCALE GENOMIC DNA]</scope>
    <source>
        <strain evidence="1 2">KCTC 22435</strain>
    </source>
</reference>
<accession>A0ABM6JG71</accession>
<dbReference type="InterPro" id="IPR051468">
    <property type="entry name" value="Fungal_SecMetab_SDRs"/>
</dbReference>
<organism evidence="1 2">
    <name type="scientific">Shewanella japonica</name>
    <dbReference type="NCBI Taxonomy" id="93973"/>
    <lineage>
        <taxon>Bacteria</taxon>
        <taxon>Pseudomonadati</taxon>
        <taxon>Pseudomonadota</taxon>
        <taxon>Gammaproteobacteria</taxon>
        <taxon>Alteromonadales</taxon>
        <taxon>Shewanellaceae</taxon>
        <taxon>Shewanella</taxon>
    </lineage>
</organism>
<evidence type="ECO:0000313" key="1">
    <source>
        <dbReference type="EMBL" id="ARD21116.1"/>
    </source>
</evidence>
<gene>
    <name evidence="1" type="ORF">SJ2017_0780</name>
</gene>
<dbReference type="InterPro" id="IPR002347">
    <property type="entry name" value="SDR_fam"/>
</dbReference>
<evidence type="ECO:0008006" key="3">
    <source>
        <dbReference type="Google" id="ProtNLM"/>
    </source>
</evidence>